<sequence>MASWNDYVKTIQKSCGDCDKGCILGRDGTIWTTSQDNVLNISPEEASKFASSINDQQNDTLSSTGVTMCGEKYNFIRKDDRFLFCKKGGQGSLSIQWSEKSIIVAHCKEGGSTGKVNEALHKTMSHLEHCDY</sequence>
<keyword evidence="2" id="KW-0009">Actin-binding</keyword>
<dbReference type="CDD" id="cd00148">
    <property type="entry name" value="PROF"/>
    <property type="match status" value="1"/>
</dbReference>
<organism evidence="3 4">
    <name type="scientific">Octopus sinensis</name>
    <name type="common">East Asian common octopus</name>
    <dbReference type="NCBI Taxonomy" id="2607531"/>
    <lineage>
        <taxon>Eukaryota</taxon>
        <taxon>Metazoa</taxon>
        <taxon>Spiralia</taxon>
        <taxon>Lophotrochozoa</taxon>
        <taxon>Mollusca</taxon>
        <taxon>Cephalopoda</taxon>
        <taxon>Coleoidea</taxon>
        <taxon>Octopodiformes</taxon>
        <taxon>Octopoda</taxon>
        <taxon>Incirrata</taxon>
        <taxon>Octopodidae</taxon>
        <taxon>Octopus</taxon>
    </lineage>
</organism>
<evidence type="ECO:0000313" key="3">
    <source>
        <dbReference type="Proteomes" id="UP000515154"/>
    </source>
</evidence>
<protein>
    <recommendedName>
        <fullName evidence="2">Profilin</fullName>
    </recommendedName>
</protein>
<dbReference type="PANTHER" id="PTHR11604">
    <property type="entry name" value="PROFILIN"/>
    <property type="match status" value="1"/>
</dbReference>
<dbReference type="GO" id="GO:0005938">
    <property type="term" value="C:cell cortex"/>
    <property type="evidence" value="ECO:0007669"/>
    <property type="project" value="TreeGrafter"/>
</dbReference>
<proteinExistence type="inferred from homology"/>
<name>A0A6P7TN43_9MOLL</name>
<keyword evidence="3" id="KW-1185">Reference proteome</keyword>
<dbReference type="SMART" id="SM00392">
    <property type="entry name" value="PROF"/>
    <property type="match status" value="1"/>
</dbReference>
<dbReference type="Proteomes" id="UP000515154">
    <property type="component" value="Linkage group LG26"/>
</dbReference>
<dbReference type="InterPro" id="IPR048278">
    <property type="entry name" value="PFN"/>
</dbReference>
<evidence type="ECO:0000313" key="4">
    <source>
        <dbReference type="RefSeq" id="XP_029651375.1"/>
    </source>
</evidence>
<dbReference type="PANTHER" id="PTHR11604:SF10">
    <property type="entry name" value="PROFILIN"/>
    <property type="match status" value="1"/>
</dbReference>
<dbReference type="InterPro" id="IPR005455">
    <property type="entry name" value="PFN_euk"/>
</dbReference>
<dbReference type="AlphaFoldDB" id="A0A6P7TN43"/>
<dbReference type="InterPro" id="IPR036140">
    <property type="entry name" value="PFN_sf"/>
</dbReference>
<accession>A0A6P7TN43</accession>
<comment type="similarity">
    <text evidence="1 2">Belongs to the profilin family.</text>
</comment>
<evidence type="ECO:0000256" key="1">
    <source>
        <dbReference type="ARBA" id="ARBA00010058"/>
    </source>
</evidence>
<dbReference type="SUPFAM" id="SSF55770">
    <property type="entry name" value="Profilin (actin-binding protein)"/>
    <property type="match status" value="1"/>
</dbReference>
<dbReference type="GO" id="GO:0003785">
    <property type="term" value="F:actin monomer binding"/>
    <property type="evidence" value="ECO:0007669"/>
    <property type="project" value="TreeGrafter"/>
</dbReference>
<reference evidence="4" key="1">
    <citation type="submission" date="2025-08" db="UniProtKB">
        <authorList>
            <consortium name="RefSeq"/>
        </authorList>
    </citation>
    <scope>IDENTIFICATION</scope>
</reference>
<evidence type="ECO:0000256" key="2">
    <source>
        <dbReference type="RuleBase" id="RU003909"/>
    </source>
</evidence>
<gene>
    <name evidence="4" type="primary">LOC115224657</name>
</gene>
<dbReference type="KEGG" id="osn:115224657"/>
<dbReference type="Gene3D" id="3.30.450.30">
    <property type="entry name" value="Dynein light chain 2a, cytoplasmic"/>
    <property type="match status" value="1"/>
</dbReference>
<dbReference type="RefSeq" id="XP_029651375.1">
    <property type="nucleotide sequence ID" value="XM_029795515.1"/>
</dbReference>
<dbReference type="Pfam" id="PF00235">
    <property type="entry name" value="Profilin"/>
    <property type="match status" value="1"/>
</dbReference>